<dbReference type="Proteomes" id="UP000287033">
    <property type="component" value="Unassembled WGS sequence"/>
</dbReference>
<sequence length="150" mass="16571">MPRKSTGEGGYDSGLFFQLSAPFLKAMDRKMGECELANLRKYKSSPTRPRSALPQTATHPANPNQPSSSSNLGTKHMMEQTEVFLRVLGGFRAWFAVAVEMVGLGEGWNGECKCLSWEVIEGDNRKLCPSRLMYLNKGSSGVACLFIVEF</sequence>
<dbReference type="AlphaFoldDB" id="A0A401RNG0"/>
<comment type="caution">
    <text evidence="2">The sequence shown here is derived from an EMBL/GenBank/DDBJ whole genome shotgun (WGS) entry which is preliminary data.</text>
</comment>
<accession>A0A401RNG0</accession>
<evidence type="ECO:0000256" key="1">
    <source>
        <dbReference type="SAM" id="MobiDB-lite"/>
    </source>
</evidence>
<feature type="compositionally biased region" description="Polar residues" evidence="1">
    <location>
        <begin position="44"/>
        <end position="59"/>
    </location>
</feature>
<organism evidence="2 3">
    <name type="scientific">Chiloscyllium punctatum</name>
    <name type="common">Brownbanded bambooshark</name>
    <name type="synonym">Hemiscyllium punctatum</name>
    <dbReference type="NCBI Taxonomy" id="137246"/>
    <lineage>
        <taxon>Eukaryota</taxon>
        <taxon>Metazoa</taxon>
        <taxon>Chordata</taxon>
        <taxon>Craniata</taxon>
        <taxon>Vertebrata</taxon>
        <taxon>Chondrichthyes</taxon>
        <taxon>Elasmobranchii</taxon>
        <taxon>Galeomorphii</taxon>
        <taxon>Galeoidea</taxon>
        <taxon>Orectolobiformes</taxon>
        <taxon>Hemiscylliidae</taxon>
        <taxon>Chiloscyllium</taxon>
    </lineage>
</organism>
<feature type="compositionally biased region" description="Low complexity" evidence="1">
    <location>
        <begin position="60"/>
        <end position="71"/>
    </location>
</feature>
<evidence type="ECO:0000313" key="2">
    <source>
        <dbReference type="EMBL" id="GCC19634.1"/>
    </source>
</evidence>
<keyword evidence="3" id="KW-1185">Reference proteome</keyword>
<evidence type="ECO:0000313" key="3">
    <source>
        <dbReference type="Proteomes" id="UP000287033"/>
    </source>
</evidence>
<protein>
    <submittedName>
        <fullName evidence="2">Uncharacterized protein</fullName>
    </submittedName>
</protein>
<feature type="region of interest" description="Disordered" evidence="1">
    <location>
        <begin position="40"/>
        <end position="73"/>
    </location>
</feature>
<reference evidence="2 3" key="1">
    <citation type="journal article" date="2018" name="Nat. Ecol. Evol.">
        <title>Shark genomes provide insights into elasmobranch evolution and the origin of vertebrates.</title>
        <authorList>
            <person name="Hara Y"/>
            <person name="Yamaguchi K"/>
            <person name="Onimaru K"/>
            <person name="Kadota M"/>
            <person name="Koyanagi M"/>
            <person name="Keeley SD"/>
            <person name="Tatsumi K"/>
            <person name="Tanaka K"/>
            <person name="Motone F"/>
            <person name="Kageyama Y"/>
            <person name="Nozu R"/>
            <person name="Adachi N"/>
            <person name="Nishimura O"/>
            <person name="Nakagawa R"/>
            <person name="Tanegashima C"/>
            <person name="Kiyatake I"/>
            <person name="Matsumoto R"/>
            <person name="Murakumo K"/>
            <person name="Nishida K"/>
            <person name="Terakita A"/>
            <person name="Kuratani S"/>
            <person name="Sato K"/>
            <person name="Hyodo S Kuraku.S."/>
        </authorList>
    </citation>
    <scope>NUCLEOTIDE SEQUENCE [LARGE SCALE GENOMIC DNA]</scope>
</reference>
<proteinExistence type="predicted"/>
<gene>
    <name evidence="2" type="ORF">chiPu_0018434</name>
</gene>
<dbReference type="EMBL" id="BEZZ01001573">
    <property type="protein sequence ID" value="GCC19634.1"/>
    <property type="molecule type" value="Genomic_DNA"/>
</dbReference>
<name>A0A401RNG0_CHIPU</name>